<evidence type="ECO:0000259" key="7">
    <source>
        <dbReference type="Pfam" id="PF00675"/>
    </source>
</evidence>
<protein>
    <submittedName>
        <fullName evidence="9">Insulinase family protein</fullName>
    </submittedName>
</protein>
<feature type="chain" id="PRO_5038912138" evidence="6">
    <location>
        <begin position="23"/>
        <end position="966"/>
    </location>
</feature>
<comment type="similarity">
    <text evidence="1">Belongs to the peptidase M16 family.</text>
</comment>
<keyword evidence="5" id="KW-0482">Metalloprotease</keyword>
<dbReference type="Pfam" id="PF05193">
    <property type="entry name" value="Peptidase_M16_C"/>
    <property type="match status" value="2"/>
</dbReference>
<dbReference type="InterPro" id="IPR011765">
    <property type="entry name" value="Pept_M16_N"/>
</dbReference>
<evidence type="ECO:0000256" key="2">
    <source>
        <dbReference type="ARBA" id="ARBA00022670"/>
    </source>
</evidence>
<evidence type="ECO:0000256" key="3">
    <source>
        <dbReference type="ARBA" id="ARBA00022801"/>
    </source>
</evidence>
<feature type="signal peptide" evidence="6">
    <location>
        <begin position="1"/>
        <end position="22"/>
    </location>
</feature>
<feature type="domain" description="Peptidase M16 N-terminal" evidence="7">
    <location>
        <begin position="50"/>
        <end position="98"/>
    </location>
</feature>
<organism evidence="9 10">
    <name type="scientific">Candidatus Cryptobacteroides excrementavium</name>
    <dbReference type="NCBI Taxonomy" id="2840759"/>
    <lineage>
        <taxon>Bacteria</taxon>
        <taxon>Pseudomonadati</taxon>
        <taxon>Bacteroidota</taxon>
        <taxon>Bacteroidia</taxon>
        <taxon>Bacteroidales</taxon>
        <taxon>Candidatus Cryptobacteroides</taxon>
    </lineage>
</organism>
<evidence type="ECO:0000256" key="6">
    <source>
        <dbReference type="SAM" id="SignalP"/>
    </source>
</evidence>
<evidence type="ECO:0000256" key="5">
    <source>
        <dbReference type="ARBA" id="ARBA00023049"/>
    </source>
</evidence>
<keyword evidence="3" id="KW-0378">Hydrolase</keyword>
<dbReference type="PANTHER" id="PTHR43690:SF17">
    <property type="entry name" value="PROTEIN YHJJ"/>
    <property type="match status" value="1"/>
</dbReference>
<dbReference type="PROSITE" id="PS51257">
    <property type="entry name" value="PROKAR_LIPOPROTEIN"/>
    <property type="match status" value="1"/>
</dbReference>
<dbReference type="GO" id="GO:0046872">
    <property type="term" value="F:metal ion binding"/>
    <property type="evidence" value="ECO:0007669"/>
    <property type="project" value="InterPro"/>
</dbReference>
<reference evidence="9" key="1">
    <citation type="submission" date="2020-10" db="EMBL/GenBank/DDBJ databases">
        <authorList>
            <person name="Gilroy R."/>
        </authorList>
    </citation>
    <scope>NUCLEOTIDE SEQUENCE</scope>
    <source>
        <strain evidence="9">B2-16538</strain>
    </source>
</reference>
<dbReference type="Proteomes" id="UP000823750">
    <property type="component" value="Unassembled WGS sequence"/>
</dbReference>
<sequence>MKRIFILVAAVLVAAVTSCSQYKYETVKGDPLGTKIYTLDNGLKVYMSVNKETPRIQTYIAVKVGGKNDPSETTGLAHYFEHLMFKGTPNYGTSDYEAEKPMLDEIERLFEVYRQTEDEAERAAIYHQIDSVSYEASKLAIPNEYDKLMSIIGANGTNAFTSQDMTVYVEDIPSNEIDNWARIEADRFKNPVIRGFHTELETIYEEKNMSLTRDSRKVSEALDAALFPHHPYGTQTVLGTQEHLKNPSITNVKNYHKTYYVPNNMAICLSGDFDPDEMVAVIEKYFGDMQPNPELPQLQFEKEQPIASPVVKKVYGLEAENITLGWRLPEATDKSNDVANIVSSILYNGQAGLIDLDLVQQQKVLSAYAYNNSQPDYGSFVVSARPKEGQTLDQVRDLLLAEVAKLRSGDFDEGLIEATVNNYKMYMMRNYEDNENRAMLYVMSFINGSEWADEVQMLDRMAQITKQDVVDWANTYLGAESYAAIYKLQGEDKTVQKIAAPEITPIVTNRDMQSDFLTEIQNTPVDPIEPVFVDYSKDMSVLEARPGVEVLYKQNEMNDLFTLIYVFDMGIESDPALNLAADYISYLGTDEMSAEEFGSRMYDIACSFGIYAGANQTSVQISGLSENMGEAMDMVESLISGAKADEAILANLKADLFRNRANAKLNQGSCFGALQRYMIYGPEFISRTVLDNKAVENLTSEELLGKIRSLMGKQHEVLYYGPQSEKEFLASLDSQHKTAADLQPLEKSFTKTLMVDKTNVVLAQYDAKQLYMMQYSDRGEKFCIGDEPGIALYNEYFGGGMNTIVFQEMREARGLAYTAIAQLASPYFLDGDYYYLAFIATQNDKLKQAVEAFDEIINEMPESQAAFDIAKEAMLNRIRTQRTVRENVLWNYINDRELGLTEPLARQIFESVQSMTLDDVKAIQEKWVKGRNYTYGILGDKHDIDVRFLRTLGPVKEVSLEEIFGY</sequence>
<dbReference type="PANTHER" id="PTHR43690">
    <property type="entry name" value="NARDILYSIN"/>
    <property type="match status" value="1"/>
</dbReference>
<evidence type="ECO:0000256" key="1">
    <source>
        <dbReference type="ARBA" id="ARBA00007261"/>
    </source>
</evidence>
<evidence type="ECO:0000313" key="9">
    <source>
        <dbReference type="EMBL" id="MBO8485485.1"/>
    </source>
</evidence>
<keyword evidence="6" id="KW-0732">Signal</keyword>
<keyword evidence="4" id="KW-0862">Zinc</keyword>
<keyword evidence="2" id="KW-0645">Protease</keyword>
<proteinExistence type="inferred from homology"/>
<dbReference type="InterPro" id="IPR011249">
    <property type="entry name" value="Metalloenz_LuxS/M16"/>
</dbReference>
<evidence type="ECO:0000313" key="10">
    <source>
        <dbReference type="Proteomes" id="UP000823750"/>
    </source>
</evidence>
<evidence type="ECO:0000256" key="4">
    <source>
        <dbReference type="ARBA" id="ARBA00022833"/>
    </source>
</evidence>
<dbReference type="InterPro" id="IPR050626">
    <property type="entry name" value="Peptidase_M16"/>
</dbReference>
<dbReference type="GO" id="GO:0006508">
    <property type="term" value="P:proteolysis"/>
    <property type="evidence" value="ECO:0007669"/>
    <property type="project" value="UniProtKB-KW"/>
</dbReference>
<name>A0A9D9J3L5_9BACT</name>
<accession>A0A9D9J3L5</accession>
<dbReference type="GO" id="GO:0008237">
    <property type="term" value="F:metallopeptidase activity"/>
    <property type="evidence" value="ECO:0007669"/>
    <property type="project" value="UniProtKB-KW"/>
</dbReference>
<dbReference type="Gene3D" id="3.30.830.10">
    <property type="entry name" value="Metalloenzyme, LuxS/M16 peptidase-like"/>
    <property type="match status" value="4"/>
</dbReference>
<dbReference type="Pfam" id="PF00675">
    <property type="entry name" value="Peptidase_M16"/>
    <property type="match status" value="1"/>
</dbReference>
<comment type="caution">
    <text evidence="9">The sequence shown here is derived from an EMBL/GenBank/DDBJ whole genome shotgun (WGS) entry which is preliminary data.</text>
</comment>
<feature type="domain" description="Peptidase M16 C-terminal" evidence="8">
    <location>
        <begin position="786"/>
        <end position="873"/>
    </location>
</feature>
<dbReference type="AlphaFoldDB" id="A0A9D9J3L5"/>
<dbReference type="EMBL" id="JADILX010000063">
    <property type="protein sequence ID" value="MBO8485485.1"/>
    <property type="molecule type" value="Genomic_DNA"/>
</dbReference>
<dbReference type="InterPro" id="IPR007863">
    <property type="entry name" value="Peptidase_M16_C"/>
</dbReference>
<dbReference type="SUPFAM" id="SSF63411">
    <property type="entry name" value="LuxS/MPP-like metallohydrolase"/>
    <property type="match status" value="4"/>
</dbReference>
<feature type="domain" description="Peptidase M16 C-terminal" evidence="8">
    <location>
        <begin position="250"/>
        <end position="422"/>
    </location>
</feature>
<evidence type="ECO:0000259" key="8">
    <source>
        <dbReference type="Pfam" id="PF05193"/>
    </source>
</evidence>
<gene>
    <name evidence="9" type="ORF">IAB78_03570</name>
</gene>
<reference evidence="9" key="2">
    <citation type="journal article" date="2021" name="PeerJ">
        <title>Extensive microbial diversity within the chicken gut microbiome revealed by metagenomics and culture.</title>
        <authorList>
            <person name="Gilroy R."/>
            <person name="Ravi A."/>
            <person name="Getino M."/>
            <person name="Pursley I."/>
            <person name="Horton D.L."/>
            <person name="Alikhan N.F."/>
            <person name="Baker D."/>
            <person name="Gharbi K."/>
            <person name="Hall N."/>
            <person name="Watson M."/>
            <person name="Adriaenssens E.M."/>
            <person name="Foster-Nyarko E."/>
            <person name="Jarju S."/>
            <person name="Secka A."/>
            <person name="Antonio M."/>
            <person name="Oren A."/>
            <person name="Chaudhuri R.R."/>
            <person name="La Ragione R."/>
            <person name="Hildebrand F."/>
            <person name="Pallen M.J."/>
        </authorList>
    </citation>
    <scope>NUCLEOTIDE SEQUENCE</scope>
    <source>
        <strain evidence="9">B2-16538</strain>
    </source>
</reference>